<proteinExistence type="predicted"/>
<accession>A0A0S7XQ85</accession>
<dbReference type="AlphaFoldDB" id="A0A0S7XQ85"/>
<name>A0A0S7XQ85_UNCSA</name>
<organism evidence="1 2">
    <name type="scientific">candidate division WOR-1 bacterium DG_54_3</name>
    <dbReference type="NCBI Taxonomy" id="1703775"/>
    <lineage>
        <taxon>Bacteria</taxon>
        <taxon>Bacillati</taxon>
        <taxon>Saganbacteria</taxon>
    </lineage>
</organism>
<dbReference type="EMBL" id="LIZX01000183">
    <property type="protein sequence ID" value="KPJ64431.1"/>
    <property type="molecule type" value="Genomic_DNA"/>
</dbReference>
<protein>
    <submittedName>
        <fullName evidence="1">Uncharacterized protein</fullName>
    </submittedName>
</protein>
<gene>
    <name evidence="1" type="ORF">AMJ44_12840</name>
</gene>
<sequence length="548" mass="62594">MKFCEIFLIFIRNKYRGAANMGATLKHLNRFRTGKTPDVDTYLHRFKMRVKKKLEAAVRDGIIDNPRDVLTNQEALARVNRYPNLDSLDPNPGLGRNYKNSGLIVRLSTPDGDYLHLDQNDNPKEIGKTIRAHTAERILAGDIVWEHMVGGKATRLQRSREKYLLTPLDLAVPPEKMLENQKFFLTPSHMAYVSSPAVFDISDILDIPLGIRHMLAFTFGIKELAHEFGGTKYYNALARQKVFIIANNDILDNVIESFREWGYFGLDESNVCFMASSSFLGIGIDEGGGVFASQMASPFIHNHGVAKIQSTMNHNALSMIGGKIRRPKTAEDFRHFLSGAACMQSLNVEDLNYLTEPIDMVSAAIALNTENIIPGSDYNMIMEVVAQRPEGEDPQKGGMLALDPYFYGREGGRLVMIESFQLYPEYDDIDLARAEEKWKRIRYLNRNQNFYPNPAVWWDEVAQKGLPISLRNRDGYFYNEVPQGDLNYFLRTLYVIRKTKIGERIMVDPIRNIKTKADIPKAHDTFRRQDNQVGFLDFLHDFGYRGLR</sequence>
<evidence type="ECO:0000313" key="2">
    <source>
        <dbReference type="Proteomes" id="UP000051861"/>
    </source>
</evidence>
<dbReference type="Proteomes" id="UP000051861">
    <property type="component" value="Unassembled WGS sequence"/>
</dbReference>
<reference evidence="1 2" key="1">
    <citation type="journal article" date="2015" name="Microbiome">
        <title>Genomic resolution of linkages in carbon, nitrogen, and sulfur cycling among widespread estuary sediment bacteria.</title>
        <authorList>
            <person name="Baker B.J."/>
            <person name="Lazar C.S."/>
            <person name="Teske A.P."/>
            <person name="Dick G.J."/>
        </authorList>
    </citation>
    <scope>NUCLEOTIDE SEQUENCE [LARGE SCALE GENOMIC DNA]</scope>
    <source>
        <strain evidence="1">DG_54_3</strain>
    </source>
</reference>
<evidence type="ECO:0000313" key="1">
    <source>
        <dbReference type="EMBL" id="KPJ64431.1"/>
    </source>
</evidence>
<comment type="caution">
    <text evidence="1">The sequence shown here is derived from an EMBL/GenBank/DDBJ whole genome shotgun (WGS) entry which is preliminary data.</text>
</comment>